<protein>
    <recommendedName>
        <fullName evidence="6">C6 transcription factor</fullName>
    </recommendedName>
</protein>
<name>A0AAD4HVH2_9PEZI</name>
<dbReference type="PANTHER" id="PTHR47424:SF15">
    <property type="entry name" value="ZN(II)2CYS6 TRANSCRIPTION FACTOR (EUROFUNG)"/>
    <property type="match status" value="1"/>
</dbReference>
<dbReference type="EMBL" id="JAHCVI010000004">
    <property type="protein sequence ID" value="KAG7285722.1"/>
    <property type="molecule type" value="Genomic_DNA"/>
</dbReference>
<dbReference type="AlphaFoldDB" id="A0AAD4HVH2"/>
<evidence type="ECO:0000256" key="1">
    <source>
        <dbReference type="ARBA" id="ARBA00023015"/>
    </source>
</evidence>
<keyword evidence="3" id="KW-0539">Nucleus</keyword>
<dbReference type="Proteomes" id="UP001197093">
    <property type="component" value="Unassembled WGS sequence"/>
</dbReference>
<keyword evidence="5" id="KW-1185">Reference proteome</keyword>
<dbReference type="GO" id="GO:0000435">
    <property type="term" value="P:positive regulation of transcription from RNA polymerase II promoter by galactose"/>
    <property type="evidence" value="ECO:0007669"/>
    <property type="project" value="TreeGrafter"/>
</dbReference>
<evidence type="ECO:0000256" key="3">
    <source>
        <dbReference type="ARBA" id="ARBA00023242"/>
    </source>
</evidence>
<gene>
    <name evidence="4" type="ORF">NEMBOFW57_008016</name>
</gene>
<dbReference type="GO" id="GO:0000978">
    <property type="term" value="F:RNA polymerase II cis-regulatory region sequence-specific DNA binding"/>
    <property type="evidence" value="ECO:0007669"/>
    <property type="project" value="TreeGrafter"/>
</dbReference>
<reference evidence="4" key="1">
    <citation type="submission" date="2023-02" db="EMBL/GenBank/DDBJ databases">
        <authorList>
            <person name="Palmer J.M."/>
        </authorList>
    </citation>
    <scope>NUCLEOTIDE SEQUENCE</scope>
    <source>
        <strain evidence="4">FW57</strain>
    </source>
</reference>
<dbReference type="PANTHER" id="PTHR47424">
    <property type="entry name" value="REGULATORY PROTEIN GAL4"/>
    <property type="match status" value="1"/>
</dbReference>
<organism evidence="4 5">
    <name type="scientific">Staphylotrichum longicolle</name>
    <dbReference type="NCBI Taxonomy" id="669026"/>
    <lineage>
        <taxon>Eukaryota</taxon>
        <taxon>Fungi</taxon>
        <taxon>Dikarya</taxon>
        <taxon>Ascomycota</taxon>
        <taxon>Pezizomycotina</taxon>
        <taxon>Sordariomycetes</taxon>
        <taxon>Sordariomycetidae</taxon>
        <taxon>Sordariales</taxon>
        <taxon>Chaetomiaceae</taxon>
        <taxon>Staphylotrichum</taxon>
    </lineage>
</organism>
<keyword evidence="1" id="KW-0805">Transcription regulation</keyword>
<dbReference type="GO" id="GO:0000981">
    <property type="term" value="F:DNA-binding transcription factor activity, RNA polymerase II-specific"/>
    <property type="evidence" value="ECO:0007669"/>
    <property type="project" value="TreeGrafter"/>
</dbReference>
<comment type="caution">
    <text evidence="4">The sequence shown here is derived from an EMBL/GenBank/DDBJ whole genome shotgun (WGS) entry which is preliminary data.</text>
</comment>
<evidence type="ECO:0008006" key="6">
    <source>
        <dbReference type="Google" id="ProtNLM"/>
    </source>
</evidence>
<accession>A0AAD4HVH2</accession>
<dbReference type="GO" id="GO:0005634">
    <property type="term" value="C:nucleus"/>
    <property type="evidence" value="ECO:0007669"/>
    <property type="project" value="TreeGrafter"/>
</dbReference>
<proteinExistence type="predicted"/>
<evidence type="ECO:0000256" key="2">
    <source>
        <dbReference type="ARBA" id="ARBA00023163"/>
    </source>
</evidence>
<dbReference type="InterPro" id="IPR051127">
    <property type="entry name" value="Fungal_SecMet_Regulators"/>
</dbReference>
<dbReference type="CDD" id="cd12148">
    <property type="entry name" value="fungal_TF_MHR"/>
    <property type="match status" value="1"/>
</dbReference>
<keyword evidence="2" id="KW-0804">Transcription</keyword>
<sequence>MSAASRQGGGQEVSGINHHTRNVEFYGRSSSVALLSQVQLSGAEPSTQNEGATDAASIVTNLHNPAFSPSGADNSGQDTSPLQVPSHFPQCRGFLHGFFSSIHYIHPIVDKTAFLHRCELLWSGHAEATRNSSFTALYYSLLSLGALVGTRDDEPIDGIANLQWSRKFFDEAKSRCSKLGMVTDLEMVQCYIFMAKVCQNELNAHSIRPQTGQSSQPETLKSVKEPQWVKRQKLVLLIRYLNLRILLFGSILLTSAPAERASIPQSAEAIQKCLDAAKQTIQVIYQVYQHHDFFHTWFYNTTYTVFAASIILVYVTQEATEIEILPLLKLVGMAIEILETMDECVVAGKAAQMLRRASESAEKKCSSATDSPVPMLQGAEAMPPWNQYWGPLNFVGGEMDLDLNLFQFADLDGGNPLVPFGEQMGFQS</sequence>
<evidence type="ECO:0000313" key="5">
    <source>
        <dbReference type="Proteomes" id="UP001197093"/>
    </source>
</evidence>
<evidence type="ECO:0000313" key="4">
    <source>
        <dbReference type="EMBL" id="KAG7285722.1"/>
    </source>
</evidence>